<reference evidence="1" key="1">
    <citation type="submission" date="2021-10" db="EMBL/GenBank/DDBJ databases">
        <title>De novo Genome Assembly of Clathrus columnatus (Basidiomycota, Fungi) Using Illumina and Nanopore Sequence Data.</title>
        <authorList>
            <person name="Ogiso-Tanaka E."/>
            <person name="Itagaki H."/>
            <person name="Hosoya T."/>
            <person name="Hosaka K."/>
        </authorList>
    </citation>
    <scope>NUCLEOTIDE SEQUENCE</scope>
    <source>
        <strain evidence="1">MO-923</strain>
    </source>
</reference>
<evidence type="ECO:0000313" key="1">
    <source>
        <dbReference type="EMBL" id="GJJ10427.1"/>
    </source>
</evidence>
<dbReference type="Proteomes" id="UP001050691">
    <property type="component" value="Unassembled WGS sequence"/>
</dbReference>
<comment type="caution">
    <text evidence="1">The sequence shown here is derived from an EMBL/GenBank/DDBJ whole genome shotgun (WGS) entry which is preliminary data.</text>
</comment>
<protein>
    <submittedName>
        <fullName evidence="1">Uncharacterized protein</fullName>
    </submittedName>
</protein>
<dbReference type="AlphaFoldDB" id="A0AAV5A734"/>
<keyword evidence="2" id="KW-1185">Reference proteome</keyword>
<dbReference type="EMBL" id="BPWL01000005">
    <property type="protein sequence ID" value="GJJ10427.1"/>
    <property type="molecule type" value="Genomic_DNA"/>
</dbReference>
<sequence length="74" mass="8551">MVMNLKRDDNRKKERPRMLASKLRYLTGITGTGRTSSVTKYGKDYEGKPFRGFAKYPLESSRWTSTARTSRIMA</sequence>
<name>A0AAV5A734_9AGAM</name>
<evidence type="ECO:0000313" key="2">
    <source>
        <dbReference type="Proteomes" id="UP001050691"/>
    </source>
</evidence>
<gene>
    <name evidence="1" type="ORF">Clacol_004653</name>
</gene>
<proteinExistence type="predicted"/>
<organism evidence="1 2">
    <name type="scientific">Clathrus columnatus</name>
    <dbReference type="NCBI Taxonomy" id="1419009"/>
    <lineage>
        <taxon>Eukaryota</taxon>
        <taxon>Fungi</taxon>
        <taxon>Dikarya</taxon>
        <taxon>Basidiomycota</taxon>
        <taxon>Agaricomycotina</taxon>
        <taxon>Agaricomycetes</taxon>
        <taxon>Phallomycetidae</taxon>
        <taxon>Phallales</taxon>
        <taxon>Clathraceae</taxon>
        <taxon>Clathrus</taxon>
    </lineage>
</organism>
<accession>A0AAV5A734</accession>